<dbReference type="PANTHER" id="PTHR32309">
    <property type="entry name" value="TYROSINE-PROTEIN KINASE"/>
    <property type="match status" value="1"/>
</dbReference>
<feature type="coiled-coil region" evidence="1">
    <location>
        <begin position="279"/>
        <end position="306"/>
    </location>
</feature>
<evidence type="ECO:0000256" key="1">
    <source>
        <dbReference type="SAM" id="Coils"/>
    </source>
</evidence>
<name>A0A7W6C334_9HYPH</name>
<keyword evidence="2" id="KW-1133">Transmembrane helix</keyword>
<organism evidence="3 4">
    <name type="scientific">Aureimonas phyllosphaerae</name>
    <dbReference type="NCBI Taxonomy" id="1166078"/>
    <lineage>
        <taxon>Bacteria</taxon>
        <taxon>Pseudomonadati</taxon>
        <taxon>Pseudomonadota</taxon>
        <taxon>Alphaproteobacteria</taxon>
        <taxon>Hyphomicrobiales</taxon>
        <taxon>Aurantimonadaceae</taxon>
        <taxon>Aureimonas</taxon>
    </lineage>
</organism>
<sequence length="749" mass="81011">MGVLDETVYTQRFTPAATDWPETQGSGRLIGARELMGLARRRRLLIAMFGLSGLLLSLLAIHELSPSYKAQSMILLEPDDPNLLDDAPDQAVQQPNSSKLDTEADLMTSRSFAGRVVDELNLIAEPEFNTYLVAAGSEQAGASAGWLRSWLPGVSAAFGQDEQAAAPLPPSSVQRDSAITVLLSRLNTSRSGESSVMVVSAVDEQPERAALIANTTTGLFVDWSRDQKREEMKEAADFLRQQAGELATRIGRIEQEIAEYGGRNQVSSDPRDDLLRLAMQQANEQLSAARGDLTQARARLAQAQAAAAGGVRSGMDQLLSSDFLRTLRTEEATALGERADLARSFAQAHPQIQRADAKIASVRALMSEEFQRILAGMEGDVRIAEGRVADFERDLEAATVELRQRSLAEIRLRELNRDLLTEQKLYDVTASRLGKLDPFAAVAKANARVVSVAEVPTSPYFPKPRMLVGGGVVGALVLGFVVAVTLESLDTRIRDGRGAAGVAGAPLLASIPRLRRRLGSRKTDLFQEIQDSPHALPAEAFRALFRSCRRMVPKDRPQSVLLTSALPSEGASPTAAGLAATAALLGARTVLIDLDPRCADRPASLFQEPIGPSSFAIDRLERGFDIADGLKPVSAIPSLSILEIAEGDPRLVGEDALETLLFRLRESCEFVVIAAPPVLCRETAVWAGAHVDTVLLVASWNRTSDEKLAQAGQRLRLSGIEPRGLVIDQVEPEASSARRTRRHRTGARL</sequence>
<dbReference type="AlphaFoldDB" id="A0A7W6C334"/>
<dbReference type="EMBL" id="JACIDO010000010">
    <property type="protein sequence ID" value="MBB3937542.1"/>
    <property type="molecule type" value="Genomic_DNA"/>
</dbReference>
<dbReference type="InterPro" id="IPR050445">
    <property type="entry name" value="Bact_polysacc_biosynth/exp"/>
</dbReference>
<gene>
    <name evidence="3" type="ORF">GGR05_003709</name>
</gene>
<evidence type="ECO:0000313" key="3">
    <source>
        <dbReference type="EMBL" id="MBB3937542.1"/>
    </source>
</evidence>
<dbReference type="Proteomes" id="UP000531216">
    <property type="component" value="Unassembled WGS sequence"/>
</dbReference>
<dbReference type="Gene3D" id="3.40.50.300">
    <property type="entry name" value="P-loop containing nucleotide triphosphate hydrolases"/>
    <property type="match status" value="1"/>
</dbReference>
<keyword evidence="2" id="KW-0812">Transmembrane</keyword>
<comment type="caution">
    <text evidence="3">The sequence shown here is derived from an EMBL/GenBank/DDBJ whole genome shotgun (WGS) entry which is preliminary data.</text>
</comment>
<feature type="transmembrane region" description="Helical" evidence="2">
    <location>
        <begin position="466"/>
        <end position="486"/>
    </location>
</feature>
<reference evidence="3 4" key="1">
    <citation type="submission" date="2020-08" db="EMBL/GenBank/DDBJ databases">
        <title>Genomic Encyclopedia of Type Strains, Phase IV (KMG-IV): sequencing the most valuable type-strain genomes for metagenomic binning, comparative biology and taxonomic classification.</title>
        <authorList>
            <person name="Goeker M."/>
        </authorList>
    </citation>
    <scope>NUCLEOTIDE SEQUENCE [LARGE SCALE GENOMIC DNA]</scope>
    <source>
        <strain evidence="3 4">DSM 25024</strain>
    </source>
</reference>
<feature type="transmembrane region" description="Helical" evidence="2">
    <location>
        <begin position="44"/>
        <end position="62"/>
    </location>
</feature>
<evidence type="ECO:0000313" key="4">
    <source>
        <dbReference type="Proteomes" id="UP000531216"/>
    </source>
</evidence>
<evidence type="ECO:0000256" key="2">
    <source>
        <dbReference type="SAM" id="Phobius"/>
    </source>
</evidence>
<dbReference type="PANTHER" id="PTHR32309:SF31">
    <property type="entry name" value="CAPSULAR EXOPOLYSACCHARIDE FAMILY"/>
    <property type="match status" value="1"/>
</dbReference>
<keyword evidence="4" id="KW-1185">Reference proteome</keyword>
<protein>
    <submittedName>
        <fullName evidence="3">Uncharacterized protein involved in exopolysaccharide biosynthesis/Mrp family chromosome partitioning ATPase</fullName>
    </submittedName>
</protein>
<dbReference type="OrthoDB" id="230260at2"/>
<accession>A0A7W6C334</accession>
<proteinExistence type="predicted"/>
<dbReference type="SUPFAM" id="SSF52540">
    <property type="entry name" value="P-loop containing nucleoside triphosphate hydrolases"/>
    <property type="match status" value="1"/>
</dbReference>
<dbReference type="InterPro" id="IPR027417">
    <property type="entry name" value="P-loop_NTPase"/>
</dbReference>
<keyword evidence="2" id="KW-0472">Membrane</keyword>
<keyword evidence="1" id="KW-0175">Coiled coil</keyword>
<dbReference type="RefSeq" id="WP_090964849.1">
    <property type="nucleotide sequence ID" value="NZ_FOOA01000015.1"/>
</dbReference>